<reference evidence="1 2" key="1">
    <citation type="submission" date="2017-08" db="EMBL/GenBank/DDBJ databases">
        <title>Substantial Increase in Enzyme Production by Combined Drug-Resistance Mutations in Paenibacillus agaridevorans.</title>
        <authorList>
            <person name="Tanaka Y."/>
            <person name="Funane K."/>
            <person name="Hosaka T."/>
            <person name="Shiwa Y."/>
            <person name="Fujita N."/>
            <person name="Miyazaki T."/>
            <person name="Yoshikawa H."/>
            <person name="Murakami K."/>
            <person name="Kasahara K."/>
            <person name="Inaoka T."/>
            <person name="Hiraga Y."/>
            <person name="Ochi K."/>
        </authorList>
    </citation>
    <scope>NUCLEOTIDE SEQUENCE [LARGE SCALE GENOMIC DNA]</scope>
    <source>
        <strain evidence="1 2">T-3040</strain>
    </source>
</reference>
<evidence type="ECO:0000313" key="2">
    <source>
        <dbReference type="Proteomes" id="UP000245202"/>
    </source>
</evidence>
<comment type="caution">
    <text evidence="1">The sequence shown here is derived from an EMBL/GenBank/DDBJ whole genome shotgun (WGS) entry which is preliminary data.</text>
</comment>
<keyword evidence="2" id="KW-1185">Reference proteome</keyword>
<protein>
    <recommendedName>
        <fullName evidence="3">Transposase</fullName>
    </recommendedName>
</protein>
<accession>A0A2R5ES07</accession>
<evidence type="ECO:0000313" key="1">
    <source>
        <dbReference type="EMBL" id="GBG09472.1"/>
    </source>
</evidence>
<gene>
    <name evidence="1" type="ORF">PAT3040_04118</name>
</gene>
<evidence type="ECO:0008006" key="3">
    <source>
        <dbReference type="Google" id="ProtNLM"/>
    </source>
</evidence>
<proteinExistence type="predicted"/>
<dbReference type="AlphaFoldDB" id="A0A2R5ES07"/>
<organism evidence="1 2">
    <name type="scientific">Paenibacillus agaridevorans</name>
    <dbReference type="NCBI Taxonomy" id="171404"/>
    <lineage>
        <taxon>Bacteria</taxon>
        <taxon>Bacillati</taxon>
        <taxon>Bacillota</taxon>
        <taxon>Bacilli</taxon>
        <taxon>Bacillales</taxon>
        <taxon>Paenibacillaceae</taxon>
        <taxon>Paenibacillus</taxon>
    </lineage>
</organism>
<dbReference type="EMBL" id="BDQX01000231">
    <property type="protein sequence ID" value="GBG09472.1"/>
    <property type="molecule type" value="Genomic_DNA"/>
</dbReference>
<name>A0A2R5ES07_9BACL</name>
<sequence length="73" mass="8101">MRFRWTNSAAEQAVICMAVARIRCRDLSIEAAVAATLQTGRHCRNPESISDKQLRRLYRAVGQVVAGGNQKIS</sequence>
<dbReference type="Proteomes" id="UP000245202">
    <property type="component" value="Unassembled WGS sequence"/>
</dbReference>